<organism evidence="1 2">
    <name type="scientific">Buttiauxella agrestis</name>
    <dbReference type="NCBI Taxonomy" id="82977"/>
    <lineage>
        <taxon>Bacteria</taxon>
        <taxon>Pseudomonadati</taxon>
        <taxon>Pseudomonadota</taxon>
        <taxon>Gammaproteobacteria</taxon>
        <taxon>Enterobacterales</taxon>
        <taxon>Enterobacteriaceae</taxon>
        <taxon>Buttiauxella</taxon>
    </lineage>
</organism>
<protein>
    <submittedName>
        <fullName evidence="1">Uncharacterized protein</fullName>
    </submittedName>
</protein>
<dbReference type="EMBL" id="UIGI01000001">
    <property type="protein sequence ID" value="SUW62901.1"/>
    <property type="molecule type" value="Genomic_DNA"/>
</dbReference>
<reference evidence="1 2" key="1">
    <citation type="submission" date="2018-06" db="EMBL/GenBank/DDBJ databases">
        <authorList>
            <consortium name="Pathogen Informatics"/>
            <person name="Doyle S."/>
        </authorList>
    </citation>
    <scope>NUCLEOTIDE SEQUENCE [LARGE SCALE GENOMIC DNA]</scope>
    <source>
        <strain evidence="1 2">NCTC12119</strain>
    </source>
</reference>
<evidence type="ECO:0000313" key="1">
    <source>
        <dbReference type="EMBL" id="SUW62901.1"/>
    </source>
</evidence>
<dbReference type="AlphaFoldDB" id="A0A381C4X6"/>
<dbReference type="Proteomes" id="UP000255528">
    <property type="component" value="Unassembled WGS sequence"/>
</dbReference>
<sequence>MKFSKTRLSTLSHSEIFLAKVRKTNQAESQGFGSFVYLSLLTFC</sequence>
<gene>
    <name evidence="1" type="ORF">NCTC12119_01367</name>
</gene>
<proteinExistence type="predicted"/>
<name>A0A381C4X6_9ENTR</name>
<accession>A0A381C4X6</accession>
<evidence type="ECO:0000313" key="2">
    <source>
        <dbReference type="Proteomes" id="UP000255528"/>
    </source>
</evidence>